<proteinExistence type="predicted"/>
<dbReference type="PANTHER" id="PTHR22849:SF163">
    <property type="entry name" value="U-BOX DOMAIN-CONTAINING PROTEIN"/>
    <property type="match status" value="1"/>
</dbReference>
<dbReference type="InterPro" id="IPR045210">
    <property type="entry name" value="RING-Ubox_PUB"/>
</dbReference>
<evidence type="ECO:0000256" key="4">
    <source>
        <dbReference type="ARBA" id="ARBA00022679"/>
    </source>
</evidence>
<dbReference type="Pfam" id="PF04564">
    <property type="entry name" value="U-box"/>
    <property type="match status" value="1"/>
</dbReference>
<evidence type="ECO:0000259" key="9">
    <source>
        <dbReference type="PROSITE" id="PS51698"/>
    </source>
</evidence>
<dbReference type="GO" id="GO:0061630">
    <property type="term" value="F:ubiquitin protein ligase activity"/>
    <property type="evidence" value="ECO:0007669"/>
    <property type="project" value="UniProtKB-UniRule"/>
</dbReference>
<dbReference type="InterPro" id="IPR058678">
    <property type="entry name" value="ARM_PUB"/>
</dbReference>
<dbReference type="InterPro" id="IPR000225">
    <property type="entry name" value="Armadillo"/>
</dbReference>
<gene>
    <name evidence="11" type="primary">LOC18592571</name>
</gene>
<dbReference type="Pfam" id="PF25598">
    <property type="entry name" value="ARM_PUB"/>
    <property type="match status" value="1"/>
</dbReference>
<evidence type="ECO:0000313" key="10">
    <source>
        <dbReference type="Proteomes" id="UP000694886"/>
    </source>
</evidence>
<evidence type="ECO:0000256" key="3">
    <source>
        <dbReference type="ARBA" id="ARBA00004906"/>
    </source>
</evidence>
<sequence length="406" mass="45082">MVKEELYITVPSVFRCPISLDVMKSPVSLCTGVTYDRSSIQHWLESGHDTCPATMQVLPSKDFVPNLTLHRLINLWVQSSTLRPGSDSPRLLVAKSPAISEVRAKLLMEKIESESCVDSLTKVAEFVSCSEENRRFIVRFGDSSEIIASVLRRKCVEIKALEMAVRILDLILRENGVKERLNKLILESNQENNFLSSIVLILQNGSLNSKTESIRVLDSIALDSESKRRIADSQNLISVLVHLLKSNDNEPLNDAVVSFLTNVSITRSIKSQLIQNGAVEILSNSLTEKSLKMLAILCACPEGRSAISSDPKCAAGIVERLLKVSKTATEDAVLVLWSVCCLRKDEKVKEEVVKGNGVTKILVVMQREGEGNVRMMCRDLVKALRAGCKDWTLGSYETRTTHIRPC</sequence>
<dbReference type="PROSITE" id="PS51698">
    <property type="entry name" value="U_BOX"/>
    <property type="match status" value="1"/>
</dbReference>
<dbReference type="InterPro" id="IPR016024">
    <property type="entry name" value="ARM-type_fold"/>
</dbReference>
<keyword evidence="6 8" id="KW-0833">Ubl conjugation pathway</keyword>
<evidence type="ECO:0000256" key="1">
    <source>
        <dbReference type="ARBA" id="ARBA00000900"/>
    </source>
</evidence>
<dbReference type="RefSeq" id="XP_017981532.1">
    <property type="nucleotide sequence ID" value="XM_018126043.1"/>
</dbReference>
<evidence type="ECO:0000256" key="8">
    <source>
        <dbReference type="RuleBase" id="RU369093"/>
    </source>
</evidence>
<comment type="function">
    <text evidence="2 8">Functions as an E3 ubiquitin ligase.</text>
</comment>
<dbReference type="GeneID" id="18592571"/>
<dbReference type="SUPFAM" id="SSF57850">
    <property type="entry name" value="RING/U-box"/>
    <property type="match status" value="1"/>
</dbReference>
<dbReference type="InterPro" id="IPR003613">
    <property type="entry name" value="Ubox_domain"/>
</dbReference>
<dbReference type="Gene3D" id="1.25.10.10">
    <property type="entry name" value="Leucine-rich Repeat Variant"/>
    <property type="match status" value="1"/>
</dbReference>
<evidence type="ECO:0000256" key="2">
    <source>
        <dbReference type="ARBA" id="ARBA00003861"/>
    </source>
</evidence>
<keyword evidence="4 8" id="KW-0808">Transferase</keyword>
<evidence type="ECO:0000256" key="5">
    <source>
        <dbReference type="ARBA" id="ARBA00022737"/>
    </source>
</evidence>
<dbReference type="CDD" id="cd16664">
    <property type="entry name" value="RING-Ubox_PUB"/>
    <property type="match status" value="1"/>
</dbReference>
<dbReference type="InterPro" id="IPR011989">
    <property type="entry name" value="ARM-like"/>
</dbReference>
<dbReference type="Proteomes" id="UP000694886">
    <property type="component" value="Chromosome 8"/>
</dbReference>
<dbReference type="InterPro" id="IPR013083">
    <property type="entry name" value="Znf_RING/FYVE/PHD"/>
</dbReference>
<dbReference type="Gene3D" id="3.30.40.10">
    <property type="entry name" value="Zinc/RING finger domain, C3HC4 (zinc finger)"/>
    <property type="match status" value="1"/>
</dbReference>
<dbReference type="FunFam" id="3.30.40.10:FF:000502">
    <property type="entry name" value="RING-type E3 ubiquitin transferase"/>
    <property type="match status" value="1"/>
</dbReference>
<dbReference type="SUPFAM" id="SSF48371">
    <property type="entry name" value="ARM repeat"/>
    <property type="match status" value="1"/>
</dbReference>
<keyword evidence="5" id="KW-0677">Repeat</keyword>
<organism evidence="10 11">
    <name type="scientific">Theobroma cacao</name>
    <name type="common">Cacao</name>
    <name type="synonym">Cocoa</name>
    <dbReference type="NCBI Taxonomy" id="3641"/>
    <lineage>
        <taxon>Eukaryota</taxon>
        <taxon>Viridiplantae</taxon>
        <taxon>Streptophyta</taxon>
        <taxon>Embryophyta</taxon>
        <taxon>Tracheophyta</taxon>
        <taxon>Spermatophyta</taxon>
        <taxon>Magnoliopsida</taxon>
        <taxon>eudicotyledons</taxon>
        <taxon>Gunneridae</taxon>
        <taxon>Pentapetalae</taxon>
        <taxon>rosids</taxon>
        <taxon>malvids</taxon>
        <taxon>Malvales</taxon>
        <taxon>Malvaceae</taxon>
        <taxon>Byttnerioideae</taxon>
        <taxon>Theobroma</taxon>
    </lineage>
</organism>
<name>A0AB32WQH2_THECC</name>
<reference evidence="10" key="1">
    <citation type="journal article" date="1997" name="Nucleic Acids Res.">
        <title>tRNAscan-SE: a program for improved detection of transfer RNA genes in genomic sequence.</title>
        <authorList>
            <person name="Lowe T.M."/>
            <person name="Eddy S.R."/>
        </authorList>
    </citation>
    <scope>NUCLEOTIDE SEQUENCE [LARGE SCALE GENOMIC DNA]</scope>
    <source>
        <strain evidence="10">r\B97-61/B2</strain>
    </source>
</reference>
<evidence type="ECO:0000256" key="6">
    <source>
        <dbReference type="ARBA" id="ARBA00022786"/>
    </source>
</evidence>
<accession>A0AB32WQH2</accession>
<dbReference type="SMART" id="SM00504">
    <property type="entry name" value="Ubox"/>
    <property type="match status" value="1"/>
</dbReference>
<feature type="repeat" description="ARM" evidence="7">
    <location>
        <begin position="235"/>
        <end position="278"/>
    </location>
</feature>
<dbReference type="AlphaFoldDB" id="A0AB32WQH2"/>
<dbReference type="PROSITE" id="PS50176">
    <property type="entry name" value="ARM_REPEAT"/>
    <property type="match status" value="1"/>
</dbReference>
<evidence type="ECO:0000313" key="11">
    <source>
        <dbReference type="RefSeq" id="XP_017981532.1"/>
    </source>
</evidence>
<dbReference type="KEGG" id="tcc:18592571"/>
<dbReference type="Gramene" id="Tc08v2_t012890.1">
    <property type="protein sequence ID" value="Tc08v2_p012890.1"/>
    <property type="gene ID" value="Tc08v2_g012890"/>
</dbReference>
<dbReference type="GO" id="GO:0016567">
    <property type="term" value="P:protein ubiquitination"/>
    <property type="evidence" value="ECO:0007669"/>
    <property type="project" value="UniProtKB-UniRule"/>
</dbReference>
<comment type="pathway">
    <text evidence="3 8">Protein modification; protein ubiquitination.</text>
</comment>
<dbReference type="InterPro" id="IPR045185">
    <property type="entry name" value="PUB22/23/24-like"/>
</dbReference>
<protein>
    <recommendedName>
        <fullName evidence="8 9">U-box domain-containing protein</fullName>
        <ecNumber evidence="8">2.3.2.27</ecNumber>
    </recommendedName>
    <alternativeName>
        <fullName evidence="8">RING-type E3 ubiquitin transferase PUB</fullName>
    </alternativeName>
</protein>
<reference evidence="11" key="2">
    <citation type="submission" date="2025-08" db="UniProtKB">
        <authorList>
            <consortium name="RefSeq"/>
        </authorList>
    </citation>
    <scope>IDENTIFICATION</scope>
</reference>
<feature type="domain" description="U-box" evidence="9">
    <location>
        <begin position="9"/>
        <end position="83"/>
    </location>
</feature>
<dbReference type="EC" id="2.3.2.27" evidence="8"/>
<dbReference type="PANTHER" id="PTHR22849">
    <property type="entry name" value="WDSAM1 PROTEIN"/>
    <property type="match status" value="1"/>
</dbReference>
<evidence type="ECO:0000256" key="7">
    <source>
        <dbReference type="PROSITE-ProRule" id="PRU00259"/>
    </source>
</evidence>
<comment type="catalytic activity">
    <reaction evidence="1 8">
        <text>S-ubiquitinyl-[E2 ubiquitin-conjugating enzyme]-L-cysteine + [acceptor protein]-L-lysine = [E2 ubiquitin-conjugating enzyme]-L-cysteine + N(6)-ubiquitinyl-[acceptor protein]-L-lysine.</text>
        <dbReference type="EC" id="2.3.2.27"/>
    </reaction>
</comment>